<dbReference type="NCBIfam" id="TIGR03172">
    <property type="entry name" value="selenium cofactor biosynthesis protein YqeC"/>
    <property type="match status" value="1"/>
</dbReference>
<dbReference type="EMBL" id="AEBR01000102">
    <property type="protein sequence ID" value="EFM81670.1"/>
    <property type="molecule type" value="Genomic_DNA"/>
</dbReference>
<dbReference type="Pfam" id="PF19842">
    <property type="entry name" value="YqeC"/>
    <property type="match status" value="1"/>
</dbReference>
<evidence type="ECO:0000313" key="1">
    <source>
        <dbReference type="EMBL" id="EFM81670.1"/>
    </source>
</evidence>
<accession>A0A125W2P4</accession>
<reference evidence="1 2" key="1">
    <citation type="submission" date="2010-07" db="EMBL/GenBank/DDBJ databases">
        <authorList>
            <person name="Sid Ahmed O."/>
        </authorList>
    </citation>
    <scope>NUCLEOTIDE SEQUENCE [LARGE SCALE GENOMIC DNA]</scope>
    <source>
        <strain evidence="1 2">TX4248</strain>
    </source>
</reference>
<gene>
    <name evidence="1" type="primary">yqeC</name>
    <name evidence="1" type="ORF">HMPREF9498_02812</name>
</gene>
<comment type="caution">
    <text evidence="1">The sequence shown here is derived from an EMBL/GenBank/DDBJ whole genome shotgun (WGS) entry which is preliminary data.</text>
</comment>
<dbReference type="HOGENOM" id="CLU_068045_2_1_9"/>
<dbReference type="InterPro" id="IPR017587">
    <property type="entry name" value="YqeC"/>
</dbReference>
<name>A0A125W2P4_ENTFL</name>
<dbReference type="RefSeq" id="WP_002359659.1">
    <property type="nucleotide sequence ID" value="NZ_GL454487.1"/>
</dbReference>
<sequence>MESLKKCFDLQGKEIVSIVGSGGKTSLMWALAKTYRKEAVLVSTTTKIGFPQRQLYDYFYTNHFEKITPNICGITLAGTAINNQTKLTMPAMTSFQTLFQHFTKVFLEADGSKQRPLKGWSSYEPVILKETTTTIGVLPISVIGQKIDETTIHRLPLFLELTDAQLQEPITETLLAQLIDHPKGLFKESQGQRILCLNQTHTRREFVQAMNVCLQLPKSCFEKLDKIIACNMELEKGLILWEKSVKTSKKN</sequence>
<dbReference type="Proteomes" id="UP000004846">
    <property type="component" value="Unassembled WGS sequence"/>
</dbReference>
<evidence type="ECO:0000313" key="2">
    <source>
        <dbReference type="Proteomes" id="UP000004846"/>
    </source>
</evidence>
<dbReference type="AlphaFoldDB" id="A0A125W2P4"/>
<organism evidence="1 2">
    <name type="scientific">Enterococcus faecalis TX4248</name>
    <dbReference type="NCBI Taxonomy" id="749495"/>
    <lineage>
        <taxon>Bacteria</taxon>
        <taxon>Bacillati</taxon>
        <taxon>Bacillota</taxon>
        <taxon>Bacilli</taxon>
        <taxon>Lactobacillales</taxon>
        <taxon>Enterococcaceae</taxon>
        <taxon>Enterococcus</taxon>
    </lineage>
</organism>
<proteinExistence type="predicted"/>
<protein>
    <submittedName>
        <fullName evidence="1">Putative selenium-dependent hydroxylase accessory protein YqeC</fullName>
    </submittedName>
</protein>